<dbReference type="Gene3D" id="3.30.430.20">
    <property type="entry name" value="Gnk2 domain, C-X8-C-X2-C motif"/>
    <property type="match status" value="1"/>
</dbReference>
<feature type="compositionally biased region" description="Basic and acidic residues" evidence="3">
    <location>
        <begin position="155"/>
        <end position="179"/>
    </location>
</feature>
<evidence type="ECO:0000313" key="5">
    <source>
        <dbReference type="EMBL" id="KAG2331175.1"/>
    </source>
</evidence>
<comment type="caution">
    <text evidence="5">The sequence shown here is derived from an EMBL/GenBank/DDBJ whole genome shotgun (WGS) entry which is preliminary data.</text>
</comment>
<feature type="region of interest" description="Disordered" evidence="3">
    <location>
        <begin position="132"/>
        <end position="179"/>
    </location>
</feature>
<dbReference type="Pfam" id="PF01657">
    <property type="entry name" value="Stress-antifung"/>
    <property type="match status" value="1"/>
</dbReference>
<feature type="domain" description="Gnk2-homologous" evidence="4">
    <location>
        <begin position="17"/>
        <end position="122"/>
    </location>
</feature>
<accession>A0A8X7WL02</accession>
<reference evidence="5 6" key="1">
    <citation type="submission" date="2020-02" db="EMBL/GenBank/DDBJ databases">
        <authorList>
            <person name="Ma Q."/>
            <person name="Huang Y."/>
            <person name="Song X."/>
            <person name="Pei D."/>
        </authorList>
    </citation>
    <scope>NUCLEOTIDE SEQUENCE [LARGE SCALE GENOMIC DNA]</scope>
    <source>
        <strain evidence="5">Sxm20200214</strain>
        <tissue evidence="5">Leaf</tissue>
    </source>
</reference>
<evidence type="ECO:0000256" key="3">
    <source>
        <dbReference type="SAM" id="MobiDB-lite"/>
    </source>
</evidence>
<keyword evidence="1" id="KW-0732">Signal</keyword>
<evidence type="ECO:0000259" key="4">
    <source>
        <dbReference type="PROSITE" id="PS51473"/>
    </source>
</evidence>
<dbReference type="CDD" id="cd23509">
    <property type="entry name" value="Gnk2-like"/>
    <property type="match status" value="1"/>
</dbReference>
<organism evidence="5 6">
    <name type="scientific">Brassica carinata</name>
    <name type="common">Ethiopian mustard</name>
    <name type="synonym">Abyssinian cabbage</name>
    <dbReference type="NCBI Taxonomy" id="52824"/>
    <lineage>
        <taxon>Eukaryota</taxon>
        <taxon>Viridiplantae</taxon>
        <taxon>Streptophyta</taxon>
        <taxon>Embryophyta</taxon>
        <taxon>Tracheophyta</taxon>
        <taxon>Spermatophyta</taxon>
        <taxon>Magnoliopsida</taxon>
        <taxon>eudicotyledons</taxon>
        <taxon>Gunneridae</taxon>
        <taxon>Pentapetalae</taxon>
        <taxon>rosids</taxon>
        <taxon>malvids</taxon>
        <taxon>Brassicales</taxon>
        <taxon>Brassicaceae</taxon>
        <taxon>Brassiceae</taxon>
        <taxon>Brassica</taxon>
    </lineage>
</organism>
<evidence type="ECO:0000256" key="1">
    <source>
        <dbReference type="ARBA" id="ARBA00022729"/>
    </source>
</evidence>
<dbReference type="Proteomes" id="UP000886595">
    <property type="component" value="Unassembled WGS sequence"/>
</dbReference>
<evidence type="ECO:0000256" key="2">
    <source>
        <dbReference type="ARBA" id="ARBA00022737"/>
    </source>
</evidence>
<gene>
    <name evidence="5" type="ORF">Bca52824_002355</name>
</gene>
<name>A0A8X7WL02_BRACI</name>
<dbReference type="InterPro" id="IPR002902">
    <property type="entry name" value="GNK2"/>
</dbReference>
<keyword evidence="2" id="KW-0677">Repeat</keyword>
<dbReference type="PANTHER" id="PTHR32099:SF51">
    <property type="entry name" value="CYSTEINE-RICH RECEPTOR-LIKE PROTEIN KINASE 25 ISOFORM X1"/>
    <property type="match status" value="1"/>
</dbReference>
<dbReference type="AlphaFoldDB" id="A0A8X7WL02"/>
<dbReference type="OrthoDB" id="1938064at2759"/>
<dbReference type="EMBL" id="JAAMPC010000001">
    <property type="protein sequence ID" value="KAG2331175.1"/>
    <property type="molecule type" value="Genomic_DNA"/>
</dbReference>
<protein>
    <recommendedName>
        <fullName evidence="4">Gnk2-homologous domain-containing protein</fullName>
    </recommendedName>
</protein>
<dbReference type="PROSITE" id="PS51473">
    <property type="entry name" value="GNK2"/>
    <property type="match status" value="1"/>
</dbReference>
<sequence length="179" mass="19844">MAVVLLLDHNTCSYLSLLLFLEAPNPNKAAGDIDEFIRLQSELLNRLRNEAAAGGSKSKYAQENGPGPLDTTFFAAVQCTPDLSEKDCNDCLNFGFENATKGRLGIRWFCPSCSFQIESNLRFFLLEREYEPDLPSGPGPEPGRQSVTKPGPDPGLEKLERWETVRDCGSKSGRDKRSK</sequence>
<keyword evidence="6" id="KW-1185">Reference proteome</keyword>
<dbReference type="PANTHER" id="PTHR32099">
    <property type="entry name" value="CYSTEINE-RICH REPEAT SECRETORY PROTEIN"/>
    <property type="match status" value="1"/>
</dbReference>
<proteinExistence type="predicted"/>
<dbReference type="InterPro" id="IPR038408">
    <property type="entry name" value="GNK2_sf"/>
</dbReference>
<evidence type="ECO:0000313" key="6">
    <source>
        <dbReference type="Proteomes" id="UP000886595"/>
    </source>
</evidence>